<evidence type="ECO:0000313" key="2">
    <source>
        <dbReference type="EMBL" id="SFV51624.1"/>
    </source>
</evidence>
<name>A0A1W1BDK5_9ZZZZ</name>
<feature type="compositionally biased region" description="Low complexity" evidence="1">
    <location>
        <begin position="73"/>
        <end position="98"/>
    </location>
</feature>
<evidence type="ECO:0000256" key="1">
    <source>
        <dbReference type="SAM" id="MobiDB-lite"/>
    </source>
</evidence>
<sequence length="260" mass="29260">MAIVITITKIFKKILTIGTPPDDDVLYSKVVKRKIPDKSAEALVVEDFKNAIQSVKSKFVNTDSPDKEEKTTSAETESNPTASIAKSSSAKTVSNTKKNTTKSREKKVEKKTTVKKKKPVTTKKTAIRESTPTKKTATDTTKKKSTQKGSKRAEKIALYIKDIKKHYGEADKDFVTIIVKNLGPSIYRKDAELVSCSDPKELDTVRRNFLVKKLGLKLSKKDLDTAIQEVCLELKSTRKKYRATFYYRLAQKFKKESVLS</sequence>
<reference evidence="2" key="1">
    <citation type="submission" date="2016-10" db="EMBL/GenBank/DDBJ databases">
        <authorList>
            <person name="de Groot N.N."/>
        </authorList>
    </citation>
    <scope>NUCLEOTIDE SEQUENCE</scope>
</reference>
<dbReference type="InterPro" id="IPR021274">
    <property type="entry name" value="DUF2853"/>
</dbReference>
<dbReference type="Pfam" id="PF11015">
    <property type="entry name" value="DUF2853"/>
    <property type="match status" value="1"/>
</dbReference>
<dbReference type="Gene3D" id="1.10.238.120">
    <property type="entry name" value="Jann4075-like"/>
    <property type="match status" value="1"/>
</dbReference>
<dbReference type="InterPro" id="IPR023154">
    <property type="entry name" value="Jann4075-like_sf"/>
</dbReference>
<accession>A0A1W1BDK5</accession>
<feature type="compositionally biased region" description="Basic and acidic residues" evidence="1">
    <location>
        <begin position="102"/>
        <end position="112"/>
    </location>
</feature>
<dbReference type="SUPFAM" id="SSF158587">
    <property type="entry name" value="Jann4075-like"/>
    <property type="match status" value="1"/>
</dbReference>
<organism evidence="2">
    <name type="scientific">hydrothermal vent metagenome</name>
    <dbReference type="NCBI Taxonomy" id="652676"/>
    <lineage>
        <taxon>unclassified sequences</taxon>
        <taxon>metagenomes</taxon>
        <taxon>ecological metagenomes</taxon>
    </lineage>
</organism>
<protein>
    <submittedName>
        <fullName evidence="2">Mll1468 protein</fullName>
    </submittedName>
</protein>
<dbReference type="AlphaFoldDB" id="A0A1W1BDK5"/>
<dbReference type="EMBL" id="FPHD01000015">
    <property type="protein sequence ID" value="SFV51624.1"/>
    <property type="molecule type" value="Genomic_DNA"/>
</dbReference>
<proteinExistence type="predicted"/>
<feature type="region of interest" description="Disordered" evidence="1">
    <location>
        <begin position="59"/>
        <end position="148"/>
    </location>
</feature>
<gene>
    <name evidence="2" type="ORF">MNB_SV-8-764</name>
</gene>